<name>A0A3E1F1T5_9FLAO</name>
<gene>
    <name evidence="1" type="ORF">DXU93_02205</name>
</gene>
<dbReference type="RefSeq" id="WP_116879605.1">
    <property type="nucleotide sequence ID" value="NZ_QURB01000001.1"/>
</dbReference>
<dbReference type="EMBL" id="QURB01000001">
    <property type="protein sequence ID" value="RFC55770.1"/>
    <property type="molecule type" value="Genomic_DNA"/>
</dbReference>
<evidence type="ECO:0000313" key="1">
    <source>
        <dbReference type="EMBL" id="RFC55770.1"/>
    </source>
</evidence>
<protein>
    <submittedName>
        <fullName evidence="1">Uncharacterized protein</fullName>
    </submittedName>
</protein>
<dbReference type="AlphaFoldDB" id="A0A3E1F1T5"/>
<reference evidence="1 2" key="1">
    <citation type="submission" date="2018-08" db="EMBL/GenBank/DDBJ databases">
        <title>The draft genome squence of Brumimicrobium sp. N62.</title>
        <authorList>
            <person name="Du Z.-J."/>
            <person name="Luo H.-R."/>
        </authorList>
    </citation>
    <scope>NUCLEOTIDE SEQUENCE [LARGE SCALE GENOMIC DNA]</scope>
    <source>
        <strain evidence="1 2">N62</strain>
    </source>
</reference>
<proteinExistence type="predicted"/>
<organism evidence="1 2">
    <name type="scientific">Brumimicrobium aurantiacum</name>
    <dbReference type="NCBI Taxonomy" id="1737063"/>
    <lineage>
        <taxon>Bacteria</taxon>
        <taxon>Pseudomonadati</taxon>
        <taxon>Bacteroidota</taxon>
        <taxon>Flavobacteriia</taxon>
        <taxon>Flavobacteriales</taxon>
        <taxon>Crocinitomicaceae</taxon>
        <taxon>Brumimicrobium</taxon>
    </lineage>
</organism>
<dbReference type="Proteomes" id="UP000257127">
    <property type="component" value="Unassembled WGS sequence"/>
</dbReference>
<sequence length="129" mass="15646">MKEEYETLLSNYDGALLYQEESRFNVFGMTYDGFMSKFVLKIPYKDHEIEVENEYGKANVGEVRMKLCDCKWVAFNIQTRNHLKRLFSFNKASFIVQSSQYKRYFSKNYYVLRECKKLKRTIFLNHIYH</sequence>
<dbReference type="OrthoDB" id="1439308at2"/>
<keyword evidence="2" id="KW-1185">Reference proteome</keyword>
<evidence type="ECO:0000313" key="2">
    <source>
        <dbReference type="Proteomes" id="UP000257127"/>
    </source>
</evidence>
<accession>A0A3E1F1T5</accession>
<comment type="caution">
    <text evidence="1">The sequence shown here is derived from an EMBL/GenBank/DDBJ whole genome shotgun (WGS) entry which is preliminary data.</text>
</comment>